<evidence type="ECO:0008006" key="4">
    <source>
        <dbReference type="Google" id="ProtNLM"/>
    </source>
</evidence>
<evidence type="ECO:0000313" key="3">
    <source>
        <dbReference type="Proteomes" id="UP000217790"/>
    </source>
</evidence>
<dbReference type="Proteomes" id="UP000217790">
    <property type="component" value="Unassembled WGS sequence"/>
</dbReference>
<name>A0A2H3D0Z8_ARMGA</name>
<feature type="region of interest" description="Disordered" evidence="1">
    <location>
        <begin position="261"/>
        <end position="292"/>
    </location>
</feature>
<dbReference type="AlphaFoldDB" id="A0A2H3D0Z8"/>
<evidence type="ECO:0000313" key="2">
    <source>
        <dbReference type="EMBL" id="PBK82697.1"/>
    </source>
</evidence>
<keyword evidence="3" id="KW-1185">Reference proteome</keyword>
<dbReference type="STRING" id="47427.A0A2H3D0Z8"/>
<sequence>MSWDKFCPSNLIELHIYDLPLRYRPNASRLRQILQLNRDILEVLELSGCISLDSDLTYTVTMSRVHTLKLAFNHIPELFCLFLAIQFPALSSLEVRNLIPQSTWFGRPPKDMQLAVTAVMERLTWALPLHQLKALRLDCIPFSSPSNEILTPVSLDFFKKLTSVTSLSLYSPNVITLKCMNRSPDILPALKALKISTPGANYYEHILSFRKKRARMPARKMLEHFELTLPTRAEEFVQREEVFAIAKRRVVLKYQLDVHPPDQDVEMVEDNSDLGDEETDESEGSGSDMDED</sequence>
<dbReference type="InParanoid" id="A0A2H3D0Z8"/>
<protein>
    <recommendedName>
        <fullName evidence="4">F-box domain-containing protein</fullName>
    </recommendedName>
</protein>
<feature type="compositionally biased region" description="Acidic residues" evidence="1">
    <location>
        <begin position="263"/>
        <end position="292"/>
    </location>
</feature>
<organism evidence="2 3">
    <name type="scientific">Armillaria gallica</name>
    <name type="common">Bulbous honey fungus</name>
    <name type="synonym">Armillaria bulbosa</name>
    <dbReference type="NCBI Taxonomy" id="47427"/>
    <lineage>
        <taxon>Eukaryota</taxon>
        <taxon>Fungi</taxon>
        <taxon>Dikarya</taxon>
        <taxon>Basidiomycota</taxon>
        <taxon>Agaricomycotina</taxon>
        <taxon>Agaricomycetes</taxon>
        <taxon>Agaricomycetidae</taxon>
        <taxon>Agaricales</taxon>
        <taxon>Marasmiineae</taxon>
        <taxon>Physalacriaceae</taxon>
        <taxon>Armillaria</taxon>
    </lineage>
</organism>
<dbReference type="OrthoDB" id="3246221at2759"/>
<reference evidence="3" key="1">
    <citation type="journal article" date="2017" name="Nat. Ecol. Evol.">
        <title>Genome expansion and lineage-specific genetic innovations in the forest pathogenic fungi Armillaria.</title>
        <authorList>
            <person name="Sipos G."/>
            <person name="Prasanna A.N."/>
            <person name="Walter M.C."/>
            <person name="O'Connor E."/>
            <person name="Balint B."/>
            <person name="Krizsan K."/>
            <person name="Kiss B."/>
            <person name="Hess J."/>
            <person name="Varga T."/>
            <person name="Slot J."/>
            <person name="Riley R."/>
            <person name="Boka B."/>
            <person name="Rigling D."/>
            <person name="Barry K."/>
            <person name="Lee J."/>
            <person name="Mihaltcheva S."/>
            <person name="LaButti K."/>
            <person name="Lipzen A."/>
            <person name="Waldron R."/>
            <person name="Moloney N.M."/>
            <person name="Sperisen C."/>
            <person name="Kredics L."/>
            <person name="Vagvoelgyi C."/>
            <person name="Patrignani A."/>
            <person name="Fitzpatrick D."/>
            <person name="Nagy I."/>
            <person name="Doyle S."/>
            <person name="Anderson J.B."/>
            <person name="Grigoriev I.V."/>
            <person name="Gueldener U."/>
            <person name="Muensterkoetter M."/>
            <person name="Nagy L.G."/>
        </authorList>
    </citation>
    <scope>NUCLEOTIDE SEQUENCE [LARGE SCALE GENOMIC DNA]</scope>
    <source>
        <strain evidence="3">Ar21-2</strain>
    </source>
</reference>
<dbReference type="EMBL" id="KZ293714">
    <property type="protein sequence ID" value="PBK82697.1"/>
    <property type="molecule type" value="Genomic_DNA"/>
</dbReference>
<dbReference type="SUPFAM" id="SSF52047">
    <property type="entry name" value="RNI-like"/>
    <property type="match status" value="1"/>
</dbReference>
<proteinExistence type="predicted"/>
<gene>
    <name evidence="2" type="ORF">ARMGADRAFT_1090143</name>
</gene>
<accession>A0A2H3D0Z8</accession>
<evidence type="ECO:0000256" key="1">
    <source>
        <dbReference type="SAM" id="MobiDB-lite"/>
    </source>
</evidence>